<dbReference type="PANTHER" id="PTHR15496:SF2">
    <property type="entry name" value="GENERAL TRANSCRIPTION FACTOR 3C POLYPEPTIDE 4"/>
    <property type="match status" value="1"/>
</dbReference>
<dbReference type="InterPro" id="IPR024761">
    <property type="entry name" value="TFIIIC_delta_N"/>
</dbReference>
<dbReference type="GO" id="GO:0006384">
    <property type="term" value="P:transcription initiation at RNA polymerase III promoter"/>
    <property type="evidence" value="ECO:0007669"/>
    <property type="project" value="InterPro"/>
</dbReference>
<feature type="domain" description="Transcription factor IIIC 90kDa subunit N-terminal" evidence="2">
    <location>
        <begin position="19"/>
        <end position="483"/>
    </location>
</feature>
<dbReference type="PANTHER" id="PTHR15496">
    <property type="entry name" value="GENERAL TRANSCRIPTION FACTOR 3C POLYPEPTIDE 4 FAMILY"/>
    <property type="match status" value="1"/>
</dbReference>
<protein>
    <recommendedName>
        <fullName evidence="6">Transcription factor IIIC putative zinc-finger domain-containing protein</fullName>
    </recommendedName>
</protein>
<feature type="region of interest" description="Disordered" evidence="1">
    <location>
        <begin position="724"/>
        <end position="763"/>
    </location>
</feature>
<dbReference type="Pfam" id="PF12657">
    <property type="entry name" value="TFIIIC_delta"/>
    <property type="match status" value="1"/>
</dbReference>
<dbReference type="InterPro" id="IPR044230">
    <property type="entry name" value="GTF3C4"/>
</dbReference>
<feature type="domain" description="Transcription factor IIIC putative zinc-finger" evidence="3">
    <location>
        <begin position="663"/>
        <end position="789"/>
    </location>
</feature>
<dbReference type="GO" id="GO:0000127">
    <property type="term" value="C:transcription factor TFIIIC complex"/>
    <property type="evidence" value="ECO:0007669"/>
    <property type="project" value="InterPro"/>
</dbReference>
<dbReference type="OrthoDB" id="6021743at2759"/>
<organism evidence="4 5">
    <name type="scientific">Delitschia confertaspora ATCC 74209</name>
    <dbReference type="NCBI Taxonomy" id="1513339"/>
    <lineage>
        <taxon>Eukaryota</taxon>
        <taxon>Fungi</taxon>
        <taxon>Dikarya</taxon>
        <taxon>Ascomycota</taxon>
        <taxon>Pezizomycotina</taxon>
        <taxon>Dothideomycetes</taxon>
        <taxon>Pleosporomycetidae</taxon>
        <taxon>Pleosporales</taxon>
        <taxon>Delitschiaceae</taxon>
        <taxon>Delitschia</taxon>
    </lineage>
</organism>
<dbReference type="GO" id="GO:0004402">
    <property type="term" value="F:histone acetyltransferase activity"/>
    <property type="evidence" value="ECO:0007669"/>
    <property type="project" value="InterPro"/>
</dbReference>
<evidence type="ECO:0000259" key="2">
    <source>
        <dbReference type="Pfam" id="PF12657"/>
    </source>
</evidence>
<evidence type="ECO:0000256" key="1">
    <source>
        <dbReference type="SAM" id="MobiDB-lite"/>
    </source>
</evidence>
<dbReference type="InterPro" id="IPR024764">
    <property type="entry name" value="TFIIIC_Znf"/>
</dbReference>
<sequence>MSDATELKLWPSVTNAIDWSDDGVIALAADTNVELLFPNLDPLDPIYDQKQWINHPVNISLFTNRERPVKDPAPLEIFSIGEEISSGPVVKLAWSPPGLAKYRRPVLAVLGANLVLSIWASESNPKDATSWTRVLLFNPLLETYFREVVRDDESHVVNNPAEVHHLRERVRAFAWCPSPPSSWNTVGTRMVWPQSIIAVSNDNNEVVIFSVNSPFERFDSPDSWRAQPLARFMVTPDPSAVYSNPGTFDDIMGQQRYISHLEWGPRINRGGSCFEHILAYATNTDVRARPVIFELSDGSSHEVSNVYFGDESIYYKTDLRFSGTMRWCPERLESTLLLLIFTQTDIIGVYTGLDDVAIRTISTHRLDSPWDQISGVVFDVRSPDGPKVHLSYLLTTAKPVKLSFKLSPNGISAASDPSWQYRIQDSQAYFSVNNDLEGHALTKTWGIAASPLGDYLATCHTLHPSDMVEYNLAAYKRSSLAVTRFDGLGGDLKFPQQDLSAEAILFSVKKWFENNSETVSEASTSHTQILQTLTSTFGSVPTPQRGANRTNHYTSSYTTTTPPVSIISTFKHQIYFAKLTLRDRYTILVSLICAPSLPTDLEKSMIGFRLAREALKLPKSFSDSSSSWLSKRMNNAYNLVTDLIYTKGYNQNRTLALTEFGFVEECDVCGKGIPMESLEWGRCANGHKYARCGLSFLTIQGPNDSKYCGVCNKQYFNDRFVQNEEQRDDETDRDALGSPGVGEASEGDMEEGTKQEGNSGIAAREGSRELTLAKVVFTACDVCIYCGGRYTD</sequence>
<dbReference type="Proteomes" id="UP000799536">
    <property type="component" value="Unassembled WGS sequence"/>
</dbReference>
<evidence type="ECO:0008006" key="6">
    <source>
        <dbReference type="Google" id="ProtNLM"/>
    </source>
</evidence>
<accession>A0A9P4MSX6</accession>
<dbReference type="EMBL" id="ML994140">
    <property type="protein sequence ID" value="KAF2198488.1"/>
    <property type="molecule type" value="Genomic_DNA"/>
</dbReference>
<keyword evidence="5" id="KW-1185">Reference proteome</keyword>
<evidence type="ECO:0000313" key="5">
    <source>
        <dbReference type="Proteomes" id="UP000799536"/>
    </source>
</evidence>
<evidence type="ECO:0000259" key="3">
    <source>
        <dbReference type="Pfam" id="PF12660"/>
    </source>
</evidence>
<gene>
    <name evidence="4" type="ORF">GQ43DRAFT_422304</name>
</gene>
<reference evidence="4" key="1">
    <citation type="journal article" date="2020" name="Stud. Mycol.">
        <title>101 Dothideomycetes genomes: a test case for predicting lifestyles and emergence of pathogens.</title>
        <authorList>
            <person name="Haridas S."/>
            <person name="Albert R."/>
            <person name="Binder M."/>
            <person name="Bloem J."/>
            <person name="Labutti K."/>
            <person name="Salamov A."/>
            <person name="Andreopoulos B."/>
            <person name="Baker S."/>
            <person name="Barry K."/>
            <person name="Bills G."/>
            <person name="Bluhm B."/>
            <person name="Cannon C."/>
            <person name="Castanera R."/>
            <person name="Culley D."/>
            <person name="Daum C."/>
            <person name="Ezra D."/>
            <person name="Gonzalez J."/>
            <person name="Henrissat B."/>
            <person name="Kuo A."/>
            <person name="Liang C."/>
            <person name="Lipzen A."/>
            <person name="Lutzoni F."/>
            <person name="Magnuson J."/>
            <person name="Mondo S."/>
            <person name="Nolan M."/>
            <person name="Ohm R."/>
            <person name="Pangilinan J."/>
            <person name="Park H.-J."/>
            <person name="Ramirez L."/>
            <person name="Alfaro M."/>
            <person name="Sun H."/>
            <person name="Tritt A."/>
            <person name="Yoshinaga Y."/>
            <person name="Zwiers L.-H."/>
            <person name="Turgeon B."/>
            <person name="Goodwin S."/>
            <person name="Spatafora J."/>
            <person name="Crous P."/>
            <person name="Grigoriev I."/>
        </authorList>
    </citation>
    <scope>NUCLEOTIDE SEQUENCE</scope>
    <source>
        <strain evidence="4">ATCC 74209</strain>
    </source>
</reference>
<evidence type="ECO:0000313" key="4">
    <source>
        <dbReference type="EMBL" id="KAF2198488.1"/>
    </source>
</evidence>
<comment type="caution">
    <text evidence="4">The sequence shown here is derived from an EMBL/GenBank/DDBJ whole genome shotgun (WGS) entry which is preliminary data.</text>
</comment>
<dbReference type="AlphaFoldDB" id="A0A9P4MSX6"/>
<proteinExistence type="predicted"/>
<dbReference type="Pfam" id="PF12660">
    <property type="entry name" value="zf-TFIIIC"/>
    <property type="match status" value="1"/>
</dbReference>
<name>A0A9P4MSX6_9PLEO</name>